<feature type="compositionally biased region" description="Basic and acidic residues" evidence="1">
    <location>
        <begin position="428"/>
        <end position="437"/>
    </location>
</feature>
<feature type="region of interest" description="Disordered" evidence="1">
    <location>
        <begin position="324"/>
        <end position="367"/>
    </location>
</feature>
<dbReference type="EMBL" id="JBAMIC010000011">
    <property type="protein sequence ID" value="KAK7100078.1"/>
    <property type="molecule type" value="Genomic_DNA"/>
</dbReference>
<keyword evidence="3" id="KW-1185">Reference proteome</keyword>
<sequence>MAEEICIPTDRVPPEILEQLKAIGLLLQSETFPPTSSASVLSSSLLPSLKNEYADDTDEVDDYRPPSSLASVVSVLPSVVTSYESVSATKNDDDIVNIFAPRPSTFKDTQTTSARSLKHVQHQSDVVSLFAKTSSSPAKQAQGKNPGQGQPSSQLQHQQSSLSPQKFSAPQTSQQYLTSPCNDVGAQRSTPSPYQPQHSSPAFNFPPNHEELRQLPRTPIKRSMSPPISESSYDPASTLSASSPQSSLRSRSSLSCFTDDDVVRGNPPFSATPSVESGTLSPKMLTPPETPESEGKRVVPEIFTFDDVTCARYRQLNERFQQQLQEQQFTPTKRAASTPRKHSAISSYRRTEIPRSSSFHSPPRRISPVDQRLRQCFEAASSAPSPQPKKKAPEMSDSPSTPMKRMSTQEYPSPSSQRRDSLSPQPRTRLDFKEESVSPHAPQSQLRMSYDPSGQPYALPSPRGMAGGSEHPFTFPPYSIDGFQYGPRAGPGGPSKAALVRELRERMDFLAAYQEGGGDEDDGNGRPLQYAPAAYAESSYETLEFHGRMSQQSKSYSTKRRRQDHKTDGNDDMPMCTCAVMERNFLQMAEGAYTRVRRMDNSPEDFERFRTELAQTNDILRQSMGLMKHIRDICDHRKRPRW</sequence>
<name>A0AAN9B7C5_9CAEN</name>
<feature type="compositionally biased region" description="Polar residues" evidence="1">
    <location>
        <begin position="269"/>
        <end position="280"/>
    </location>
</feature>
<feature type="region of interest" description="Disordered" evidence="1">
    <location>
        <begin position="131"/>
        <end position="298"/>
    </location>
</feature>
<feature type="compositionally biased region" description="Low complexity" evidence="1">
    <location>
        <begin position="354"/>
        <end position="367"/>
    </location>
</feature>
<feature type="region of interest" description="Disordered" evidence="1">
    <location>
        <begin position="379"/>
        <end position="473"/>
    </location>
</feature>
<organism evidence="2 3">
    <name type="scientific">Littorina saxatilis</name>
    <dbReference type="NCBI Taxonomy" id="31220"/>
    <lineage>
        <taxon>Eukaryota</taxon>
        <taxon>Metazoa</taxon>
        <taxon>Spiralia</taxon>
        <taxon>Lophotrochozoa</taxon>
        <taxon>Mollusca</taxon>
        <taxon>Gastropoda</taxon>
        <taxon>Caenogastropoda</taxon>
        <taxon>Littorinimorpha</taxon>
        <taxon>Littorinoidea</taxon>
        <taxon>Littorinidae</taxon>
        <taxon>Littorina</taxon>
    </lineage>
</organism>
<evidence type="ECO:0000256" key="1">
    <source>
        <dbReference type="SAM" id="MobiDB-lite"/>
    </source>
</evidence>
<feature type="compositionally biased region" description="Polar residues" evidence="1">
    <location>
        <begin position="397"/>
        <end position="426"/>
    </location>
</feature>
<feature type="compositionally biased region" description="Low complexity" evidence="1">
    <location>
        <begin position="235"/>
        <end position="255"/>
    </location>
</feature>
<proteinExistence type="predicted"/>
<reference evidence="2 3" key="1">
    <citation type="submission" date="2024-02" db="EMBL/GenBank/DDBJ databases">
        <title>Chromosome-scale genome assembly of the rough periwinkle Littorina saxatilis.</title>
        <authorList>
            <person name="De Jode A."/>
            <person name="Faria R."/>
            <person name="Formenti G."/>
            <person name="Sims Y."/>
            <person name="Smith T.P."/>
            <person name="Tracey A."/>
            <person name="Wood J.M.D."/>
            <person name="Zagrodzka Z.B."/>
            <person name="Johannesson K."/>
            <person name="Butlin R.K."/>
            <person name="Leder E.H."/>
        </authorList>
    </citation>
    <scope>NUCLEOTIDE SEQUENCE [LARGE SCALE GENOMIC DNA]</scope>
    <source>
        <strain evidence="2">Snail1</strain>
        <tissue evidence="2">Muscle</tissue>
    </source>
</reference>
<accession>A0AAN9B7C5</accession>
<gene>
    <name evidence="2" type="ORF">V1264_023080</name>
</gene>
<comment type="caution">
    <text evidence="2">The sequence shown here is derived from an EMBL/GenBank/DDBJ whole genome shotgun (WGS) entry which is preliminary data.</text>
</comment>
<feature type="compositionally biased region" description="Polar residues" evidence="1">
    <location>
        <begin position="166"/>
        <end position="202"/>
    </location>
</feature>
<evidence type="ECO:0000313" key="2">
    <source>
        <dbReference type="EMBL" id="KAK7100078.1"/>
    </source>
</evidence>
<feature type="region of interest" description="Disordered" evidence="1">
    <location>
        <begin position="546"/>
        <end position="570"/>
    </location>
</feature>
<feature type="compositionally biased region" description="Low complexity" evidence="1">
    <location>
        <begin position="147"/>
        <end position="165"/>
    </location>
</feature>
<dbReference type="AlphaFoldDB" id="A0AAN9B7C5"/>
<feature type="compositionally biased region" description="Polar residues" evidence="1">
    <location>
        <begin position="131"/>
        <end position="145"/>
    </location>
</feature>
<dbReference type="Proteomes" id="UP001374579">
    <property type="component" value="Unassembled WGS sequence"/>
</dbReference>
<evidence type="ECO:0000313" key="3">
    <source>
        <dbReference type="Proteomes" id="UP001374579"/>
    </source>
</evidence>
<protein>
    <submittedName>
        <fullName evidence="2">Uncharacterized protein</fullName>
    </submittedName>
</protein>